<dbReference type="PATRIC" id="fig|1675527.3.peg.2553"/>
<dbReference type="PANTHER" id="PTHR13847:SF289">
    <property type="entry name" value="GLYCINE OXIDASE"/>
    <property type="match status" value="1"/>
</dbReference>
<dbReference type="Gene3D" id="3.30.9.10">
    <property type="entry name" value="D-Amino Acid Oxidase, subunit A, domain 2"/>
    <property type="match status" value="1"/>
</dbReference>
<reference evidence="3 4" key="1">
    <citation type="submission" date="2015-06" db="EMBL/GenBank/DDBJ databases">
        <title>Draft genome sequence of an Alphaproteobacteria species associated to the Mediterranean sponge Oscarella lobularis.</title>
        <authorList>
            <person name="Jourda C."/>
            <person name="Santini S."/>
            <person name="Claverie J.-M."/>
        </authorList>
    </citation>
    <scope>NUCLEOTIDE SEQUENCE [LARGE SCALE GENOMIC DNA]</scope>
    <source>
        <strain evidence="3">IGS</strain>
    </source>
</reference>
<dbReference type="InterPro" id="IPR036188">
    <property type="entry name" value="FAD/NAD-bd_sf"/>
</dbReference>
<dbReference type="EMBL" id="LFTY01000002">
    <property type="protein sequence ID" value="KMW57468.1"/>
    <property type="molecule type" value="Genomic_DNA"/>
</dbReference>
<gene>
    <name evidence="3" type="ORF">AIOL_002433</name>
</gene>
<evidence type="ECO:0000259" key="2">
    <source>
        <dbReference type="Pfam" id="PF01266"/>
    </source>
</evidence>
<keyword evidence="4" id="KW-1185">Reference proteome</keyword>
<dbReference type="GO" id="GO:0016491">
    <property type="term" value="F:oxidoreductase activity"/>
    <property type="evidence" value="ECO:0007669"/>
    <property type="project" value="UniProtKB-KW"/>
</dbReference>
<name>A0A0J9GV67_9RHOB</name>
<keyword evidence="1" id="KW-0560">Oxidoreductase</keyword>
<proteinExistence type="predicted"/>
<evidence type="ECO:0000256" key="1">
    <source>
        <dbReference type="ARBA" id="ARBA00023002"/>
    </source>
</evidence>
<comment type="caution">
    <text evidence="3">The sequence shown here is derived from an EMBL/GenBank/DDBJ whole genome shotgun (WGS) entry which is preliminary data.</text>
</comment>
<dbReference type="GO" id="GO:0005737">
    <property type="term" value="C:cytoplasm"/>
    <property type="evidence" value="ECO:0007669"/>
    <property type="project" value="TreeGrafter"/>
</dbReference>
<feature type="domain" description="FAD dependent oxidoreductase" evidence="2">
    <location>
        <begin position="20"/>
        <end position="342"/>
    </location>
</feature>
<evidence type="ECO:0000313" key="3">
    <source>
        <dbReference type="EMBL" id="KMW57468.1"/>
    </source>
</evidence>
<evidence type="ECO:0000313" key="4">
    <source>
        <dbReference type="Proteomes" id="UP000037178"/>
    </source>
</evidence>
<dbReference type="STRING" id="1675527.AIOL_002433"/>
<dbReference type="SUPFAM" id="SSF51905">
    <property type="entry name" value="FAD/NAD(P)-binding domain"/>
    <property type="match status" value="1"/>
</dbReference>
<organism evidence="3 4">
    <name type="scientific">Candidatus Rhodobacter oscarellae</name>
    <dbReference type="NCBI Taxonomy" id="1675527"/>
    <lineage>
        <taxon>Bacteria</taxon>
        <taxon>Pseudomonadati</taxon>
        <taxon>Pseudomonadota</taxon>
        <taxon>Alphaproteobacteria</taxon>
        <taxon>Rhodobacterales</taxon>
        <taxon>Rhodobacter group</taxon>
        <taxon>Rhodobacter</taxon>
    </lineage>
</organism>
<sequence>MPRGFTFDPAEQSIPRMNEILIIGGGILGATLARELARRGARPVIVDADTPDRRTSLGSLGWLNASSTADMGYAQLRRASMELWHALKDAHPDCPAFFPGALLWGDDAGAVRAQEERMNALGWAALALDRAALEARIPGLNAPEAALLLPREGYADPARITDWMTAQALAAGAWLIRGLVETVEAGRVTLASGEQLEAAKTVICAGNATGDLLASAGIDVPLRQSPGILMRTAPLPIQLPCVMATPKLDLWQGADGAVLMSSSLAKTPERADDLMASDAAAALRALVPGLTEAPVVEVTRRNRPIPKDGFPIVGPSGLDGVWLAVTHSGMTLAPVIAEALADNLTGQPARHDLGRYGLGRDWASPHERAAL</sequence>
<dbReference type="Proteomes" id="UP000037178">
    <property type="component" value="Unassembled WGS sequence"/>
</dbReference>
<protein>
    <submittedName>
        <fullName evidence="3">Fructosyl-amino acid oxidase</fullName>
    </submittedName>
</protein>
<dbReference type="Gene3D" id="3.50.50.60">
    <property type="entry name" value="FAD/NAD(P)-binding domain"/>
    <property type="match status" value="1"/>
</dbReference>
<dbReference type="InterPro" id="IPR006076">
    <property type="entry name" value="FAD-dep_OxRdtase"/>
</dbReference>
<dbReference type="PANTHER" id="PTHR13847">
    <property type="entry name" value="SARCOSINE DEHYDROGENASE-RELATED"/>
    <property type="match status" value="1"/>
</dbReference>
<dbReference type="Pfam" id="PF01266">
    <property type="entry name" value="DAO"/>
    <property type="match status" value="1"/>
</dbReference>
<dbReference type="AlphaFoldDB" id="A0A0J9GV67"/>
<accession>A0A0J9GV67</accession>